<evidence type="ECO:0000313" key="1">
    <source>
        <dbReference type="EMBL" id="KAK7604840.1"/>
    </source>
</evidence>
<dbReference type="Proteomes" id="UP001367676">
    <property type="component" value="Unassembled WGS sequence"/>
</dbReference>
<protein>
    <submittedName>
        <fullName evidence="1">Uncharacterized protein</fullName>
    </submittedName>
</protein>
<evidence type="ECO:0000313" key="2">
    <source>
        <dbReference type="Proteomes" id="UP001367676"/>
    </source>
</evidence>
<keyword evidence="2" id="KW-1185">Reference proteome</keyword>
<organism evidence="1 2">
    <name type="scientific">Parthenolecanium corni</name>
    <dbReference type="NCBI Taxonomy" id="536013"/>
    <lineage>
        <taxon>Eukaryota</taxon>
        <taxon>Metazoa</taxon>
        <taxon>Ecdysozoa</taxon>
        <taxon>Arthropoda</taxon>
        <taxon>Hexapoda</taxon>
        <taxon>Insecta</taxon>
        <taxon>Pterygota</taxon>
        <taxon>Neoptera</taxon>
        <taxon>Paraneoptera</taxon>
        <taxon>Hemiptera</taxon>
        <taxon>Sternorrhyncha</taxon>
        <taxon>Coccoidea</taxon>
        <taxon>Coccidae</taxon>
        <taxon>Parthenolecanium</taxon>
    </lineage>
</organism>
<dbReference type="AlphaFoldDB" id="A0AAN9TXK4"/>
<reference evidence="1 2" key="1">
    <citation type="submission" date="2024-03" db="EMBL/GenBank/DDBJ databases">
        <title>Adaptation during the transition from Ophiocordyceps entomopathogen to insect associate is accompanied by gene loss and intensified selection.</title>
        <authorList>
            <person name="Ward C.M."/>
            <person name="Onetto C.A."/>
            <person name="Borneman A.R."/>
        </authorList>
    </citation>
    <scope>NUCLEOTIDE SEQUENCE [LARGE SCALE GENOMIC DNA]</scope>
    <source>
        <strain evidence="1">AWRI1</strain>
        <tissue evidence="1">Single Adult Female</tissue>
    </source>
</reference>
<gene>
    <name evidence="1" type="ORF">V9T40_006026</name>
</gene>
<name>A0AAN9TXK4_9HEMI</name>
<dbReference type="EMBL" id="JBBCAQ010000003">
    <property type="protein sequence ID" value="KAK7604840.1"/>
    <property type="molecule type" value="Genomic_DNA"/>
</dbReference>
<comment type="caution">
    <text evidence="1">The sequence shown here is derived from an EMBL/GenBank/DDBJ whole genome shotgun (WGS) entry which is preliminary data.</text>
</comment>
<proteinExistence type="predicted"/>
<sequence>MWFLQADAIFKLGNVDKDEDKILLALSWLDLDVLCAIDAEKFLRNEVKKKDEKDEKEKEVEKKPYEALRNRVMAVSAFYCRSTNSYRHISTLPIRDDLVI</sequence>
<accession>A0AAN9TXK4</accession>